<evidence type="ECO:0000313" key="12">
    <source>
        <dbReference type="Proteomes" id="UP000654670"/>
    </source>
</evidence>
<evidence type="ECO:0000256" key="6">
    <source>
        <dbReference type="ARBA" id="ARBA00022777"/>
    </source>
</evidence>
<evidence type="ECO:0000259" key="10">
    <source>
        <dbReference type="PROSITE" id="PS50109"/>
    </source>
</evidence>
<comment type="catalytic activity">
    <reaction evidence="1">
        <text>ATP + protein L-histidine = ADP + protein N-phospho-L-histidine.</text>
        <dbReference type="EC" id="2.7.13.3"/>
    </reaction>
</comment>
<dbReference type="InterPro" id="IPR003594">
    <property type="entry name" value="HATPase_dom"/>
</dbReference>
<evidence type="ECO:0000313" key="11">
    <source>
        <dbReference type="EMBL" id="GGL61871.1"/>
    </source>
</evidence>
<evidence type="ECO:0000256" key="1">
    <source>
        <dbReference type="ARBA" id="ARBA00000085"/>
    </source>
</evidence>
<evidence type="ECO:0000256" key="7">
    <source>
        <dbReference type="ARBA" id="ARBA00022840"/>
    </source>
</evidence>
<protein>
    <recommendedName>
        <fullName evidence="2">histidine kinase</fullName>
        <ecNumber evidence="2">2.7.13.3</ecNumber>
    </recommendedName>
</protein>
<feature type="transmembrane region" description="Helical" evidence="9">
    <location>
        <begin position="59"/>
        <end position="85"/>
    </location>
</feature>
<keyword evidence="5" id="KW-0547">Nucleotide-binding</keyword>
<dbReference type="GO" id="GO:0046983">
    <property type="term" value="F:protein dimerization activity"/>
    <property type="evidence" value="ECO:0007669"/>
    <property type="project" value="InterPro"/>
</dbReference>
<comment type="caution">
    <text evidence="11">The sequence shown here is derived from an EMBL/GenBank/DDBJ whole genome shotgun (WGS) entry which is preliminary data.</text>
</comment>
<dbReference type="PANTHER" id="PTHR24421">
    <property type="entry name" value="NITRATE/NITRITE SENSOR PROTEIN NARX-RELATED"/>
    <property type="match status" value="1"/>
</dbReference>
<dbReference type="Pfam" id="PF02518">
    <property type="entry name" value="HATPase_c"/>
    <property type="match status" value="1"/>
</dbReference>
<dbReference type="InterPro" id="IPR036890">
    <property type="entry name" value="HATPase_C_sf"/>
</dbReference>
<reference evidence="11" key="2">
    <citation type="submission" date="2020-09" db="EMBL/GenBank/DDBJ databases">
        <authorList>
            <person name="Sun Q."/>
            <person name="Ohkuma M."/>
        </authorList>
    </citation>
    <scope>NUCLEOTIDE SEQUENCE</scope>
    <source>
        <strain evidence="11">JCM 15325</strain>
    </source>
</reference>
<keyword evidence="12" id="KW-1185">Reference proteome</keyword>
<dbReference type="InterPro" id="IPR005467">
    <property type="entry name" value="His_kinase_dom"/>
</dbReference>
<evidence type="ECO:0000256" key="9">
    <source>
        <dbReference type="SAM" id="Phobius"/>
    </source>
</evidence>
<dbReference type="EMBL" id="BMOK01000014">
    <property type="protein sequence ID" value="GGL61871.1"/>
    <property type="molecule type" value="Genomic_DNA"/>
</dbReference>
<dbReference type="CDD" id="cd16917">
    <property type="entry name" value="HATPase_UhpB-NarQ-NarX-like"/>
    <property type="match status" value="1"/>
</dbReference>
<dbReference type="Pfam" id="PF07730">
    <property type="entry name" value="HisKA_3"/>
    <property type="match status" value="1"/>
</dbReference>
<evidence type="ECO:0000256" key="4">
    <source>
        <dbReference type="ARBA" id="ARBA00022679"/>
    </source>
</evidence>
<sequence>MNALFIALRFVGYLFLFGLAYYHSHDFHWFGWFVSFAAISWGTWDAWKKPNEERRKMRYGILLECFLISCWTATIHNGILLFAFLSPLARASIHLRLTDRGFVFLYACLVATASWIWMPGTEIIVPLSTFVFVVAYSSVIGSLMNERARSRQLMALSDFEKEQRVRDHERVRLSRRLHDTMGQYWVSVIRMMDAAEAVDGAGKMDCIRQARQAAEQGLQEMRKIVRNGNDGTHTPEQWFAFALSSVKRLKKIANLSIECNYNGINWSKFRHPHEAGELVARTILESISNAIRHGRATKISVSILDKDQEFTMSIKDNGSGFRLTKSNPITQGIGLKSLTEFAETVGGKISIDSGSKKGTQIQLIIFH</sequence>
<feature type="transmembrane region" description="Helical" evidence="9">
    <location>
        <begin position="29"/>
        <end position="47"/>
    </location>
</feature>
<dbReference type="InterPro" id="IPR050482">
    <property type="entry name" value="Sensor_HK_TwoCompSys"/>
</dbReference>
<proteinExistence type="predicted"/>
<dbReference type="RefSeq" id="WP_188804310.1">
    <property type="nucleotide sequence ID" value="NZ_BMOK01000014.1"/>
</dbReference>
<dbReference type="SUPFAM" id="SSF55874">
    <property type="entry name" value="ATPase domain of HSP90 chaperone/DNA topoisomerase II/histidine kinase"/>
    <property type="match status" value="1"/>
</dbReference>
<name>A0A917W2Z3_9BACL</name>
<dbReference type="EC" id="2.7.13.3" evidence="2"/>
<evidence type="ECO:0000256" key="3">
    <source>
        <dbReference type="ARBA" id="ARBA00022553"/>
    </source>
</evidence>
<accession>A0A917W2Z3</accession>
<keyword evidence="8" id="KW-0902">Two-component regulatory system</keyword>
<feature type="transmembrane region" description="Helical" evidence="9">
    <location>
        <begin position="6"/>
        <end position="22"/>
    </location>
</feature>
<keyword evidence="7" id="KW-0067">ATP-binding</keyword>
<gene>
    <name evidence="11" type="ORF">GCM10007968_27330</name>
</gene>
<dbReference type="Proteomes" id="UP000654670">
    <property type="component" value="Unassembled WGS sequence"/>
</dbReference>
<dbReference type="Gene3D" id="3.30.565.10">
    <property type="entry name" value="Histidine kinase-like ATPase, C-terminal domain"/>
    <property type="match status" value="1"/>
</dbReference>
<dbReference type="SMART" id="SM00387">
    <property type="entry name" value="HATPase_c"/>
    <property type="match status" value="1"/>
</dbReference>
<keyword evidence="9" id="KW-1133">Transmembrane helix</keyword>
<keyword evidence="9" id="KW-0812">Transmembrane</keyword>
<dbReference type="PANTHER" id="PTHR24421:SF10">
    <property type="entry name" value="NITRATE_NITRITE SENSOR PROTEIN NARQ"/>
    <property type="match status" value="1"/>
</dbReference>
<evidence type="ECO:0000256" key="8">
    <source>
        <dbReference type="ARBA" id="ARBA00023012"/>
    </source>
</evidence>
<dbReference type="AlphaFoldDB" id="A0A917W2Z3"/>
<dbReference type="GO" id="GO:0000155">
    <property type="term" value="F:phosphorelay sensor kinase activity"/>
    <property type="evidence" value="ECO:0007669"/>
    <property type="project" value="InterPro"/>
</dbReference>
<feature type="transmembrane region" description="Helical" evidence="9">
    <location>
        <begin position="97"/>
        <end position="117"/>
    </location>
</feature>
<dbReference type="GO" id="GO:0016020">
    <property type="term" value="C:membrane"/>
    <property type="evidence" value="ECO:0007669"/>
    <property type="project" value="InterPro"/>
</dbReference>
<keyword evidence="6 11" id="KW-0418">Kinase</keyword>
<feature type="domain" description="Histidine kinase" evidence="10">
    <location>
        <begin position="279"/>
        <end position="367"/>
    </location>
</feature>
<organism evidence="11 12">
    <name type="scientific">Sporolactobacillus putidus</name>
    <dbReference type="NCBI Taxonomy" id="492735"/>
    <lineage>
        <taxon>Bacteria</taxon>
        <taxon>Bacillati</taxon>
        <taxon>Bacillota</taxon>
        <taxon>Bacilli</taxon>
        <taxon>Bacillales</taxon>
        <taxon>Sporolactobacillaceae</taxon>
        <taxon>Sporolactobacillus</taxon>
    </lineage>
</organism>
<evidence type="ECO:0000256" key="2">
    <source>
        <dbReference type="ARBA" id="ARBA00012438"/>
    </source>
</evidence>
<feature type="transmembrane region" description="Helical" evidence="9">
    <location>
        <begin position="123"/>
        <end position="144"/>
    </location>
</feature>
<keyword evidence="3" id="KW-0597">Phosphoprotein</keyword>
<keyword evidence="4" id="KW-0808">Transferase</keyword>
<evidence type="ECO:0000256" key="5">
    <source>
        <dbReference type="ARBA" id="ARBA00022741"/>
    </source>
</evidence>
<dbReference type="Gene3D" id="1.20.5.1930">
    <property type="match status" value="1"/>
</dbReference>
<dbReference type="InterPro" id="IPR011712">
    <property type="entry name" value="Sig_transdc_His_kin_sub3_dim/P"/>
</dbReference>
<keyword evidence="9" id="KW-0472">Membrane</keyword>
<dbReference type="PROSITE" id="PS50109">
    <property type="entry name" value="HIS_KIN"/>
    <property type="match status" value="1"/>
</dbReference>
<dbReference type="GO" id="GO:0005524">
    <property type="term" value="F:ATP binding"/>
    <property type="evidence" value="ECO:0007669"/>
    <property type="project" value="UniProtKB-KW"/>
</dbReference>
<reference evidence="11" key="1">
    <citation type="journal article" date="2014" name="Int. J. Syst. Evol. Microbiol.">
        <title>Complete genome sequence of Corynebacterium casei LMG S-19264T (=DSM 44701T), isolated from a smear-ripened cheese.</title>
        <authorList>
            <consortium name="US DOE Joint Genome Institute (JGI-PGF)"/>
            <person name="Walter F."/>
            <person name="Albersmeier A."/>
            <person name="Kalinowski J."/>
            <person name="Ruckert C."/>
        </authorList>
    </citation>
    <scope>NUCLEOTIDE SEQUENCE</scope>
    <source>
        <strain evidence="11">JCM 15325</strain>
    </source>
</reference>